<dbReference type="InParanoid" id="M4EX42"/>
<sequence length="283" mass="32586">MGRRSFPETSDDVEAVVGAELRNSPEMKTTPGGVADSMSAGLISCCGNEKNNLVACFPKLRRRRGRDEVRVVNDLMKYGSVVRDNHSFETHRNLTRDLAGNLKTIWEKKMTTIRRFSCNDLLRFTSVNLDHLTETFNMSFYMTYLARWPDYFHVAEGPGNRVMGYIMGKVEGQGESWHGHVTAVTVSPEYRRQQLAKKLMNLLEEISDKIDKAYFVDLFVRASNTPAIKMYEKLGYIIYRRVLRYYSGEEDGLDMRKALSRDVEKKSVIPLKRPITPDELEYD</sequence>
<reference evidence="5 6" key="1">
    <citation type="journal article" date="2011" name="Nat. Genet.">
        <title>The genome of the mesopolyploid crop species Brassica rapa.</title>
        <authorList>
            <consortium name="Brassica rapa Genome Sequencing Project Consortium"/>
            <person name="Wang X."/>
            <person name="Wang H."/>
            <person name="Wang J."/>
            <person name="Sun R."/>
            <person name="Wu J."/>
            <person name="Liu S."/>
            <person name="Bai Y."/>
            <person name="Mun J.H."/>
            <person name="Bancroft I."/>
            <person name="Cheng F."/>
            <person name="Huang S."/>
            <person name="Li X."/>
            <person name="Hua W."/>
            <person name="Wang J."/>
            <person name="Wang X."/>
            <person name="Freeling M."/>
            <person name="Pires J.C."/>
            <person name="Paterson A.H."/>
            <person name="Chalhoub B."/>
            <person name="Wang B."/>
            <person name="Hayward A."/>
            <person name="Sharpe A.G."/>
            <person name="Park B.S."/>
            <person name="Weisshaar B."/>
            <person name="Liu B."/>
            <person name="Li B."/>
            <person name="Liu B."/>
            <person name="Tong C."/>
            <person name="Song C."/>
            <person name="Duran C."/>
            <person name="Peng C."/>
            <person name="Geng C."/>
            <person name="Koh C."/>
            <person name="Lin C."/>
            <person name="Edwards D."/>
            <person name="Mu D."/>
            <person name="Shen D."/>
            <person name="Soumpourou E."/>
            <person name="Li F."/>
            <person name="Fraser F."/>
            <person name="Conant G."/>
            <person name="Lassalle G."/>
            <person name="King G.J."/>
            <person name="Bonnema G."/>
            <person name="Tang H."/>
            <person name="Wang H."/>
            <person name="Belcram H."/>
            <person name="Zhou H."/>
            <person name="Hirakawa H."/>
            <person name="Abe H."/>
            <person name="Guo H."/>
            <person name="Wang H."/>
            <person name="Jin H."/>
            <person name="Parkin I.A."/>
            <person name="Batley J."/>
            <person name="Kim J.S."/>
            <person name="Just J."/>
            <person name="Li J."/>
            <person name="Xu J."/>
            <person name="Deng J."/>
            <person name="Kim J.A."/>
            <person name="Li J."/>
            <person name="Yu J."/>
            <person name="Meng J."/>
            <person name="Wang J."/>
            <person name="Min J."/>
            <person name="Poulain J."/>
            <person name="Wang J."/>
            <person name="Hatakeyama K."/>
            <person name="Wu K."/>
            <person name="Wang L."/>
            <person name="Fang L."/>
            <person name="Trick M."/>
            <person name="Links M.G."/>
            <person name="Zhao M."/>
            <person name="Jin M."/>
            <person name="Ramchiary N."/>
            <person name="Drou N."/>
            <person name="Berkman P.J."/>
            <person name="Cai Q."/>
            <person name="Huang Q."/>
            <person name="Li R."/>
            <person name="Tabata S."/>
            <person name="Cheng S."/>
            <person name="Zhang S."/>
            <person name="Zhang S."/>
            <person name="Huang S."/>
            <person name="Sato S."/>
            <person name="Sun S."/>
            <person name="Kwon S.J."/>
            <person name="Choi S.R."/>
            <person name="Lee T.H."/>
            <person name="Fan W."/>
            <person name="Zhao X."/>
            <person name="Tan X."/>
            <person name="Xu X."/>
            <person name="Wang Y."/>
            <person name="Qiu Y."/>
            <person name="Yin Y."/>
            <person name="Li Y."/>
            <person name="Du Y."/>
            <person name="Liao Y."/>
            <person name="Lim Y."/>
            <person name="Narusaka Y."/>
            <person name="Wang Y."/>
            <person name="Wang Z."/>
            <person name="Li Z."/>
            <person name="Wang Z."/>
            <person name="Xiong Z."/>
            <person name="Zhang Z."/>
        </authorList>
    </citation>
    <scope>NUCLEOTIDE SEQUENCE [LARGE SCALE GENOMIC DNA]</scope>
    <source>
        <strain evidence="5 6">cv. Chiifu-401-42</strain>
    </source>
</reference>
<dbReference type="GO" id="GO:0031416">
    <property type="term" value="C:NatB complex"/>
    <property type="evidence" value="ECO:0000318"/>
    <property type="project" value="GO_Central"/>
</dbReference>
<dbReference type="EnsemblPlants" id="Bra033377.1">
    <property type="protein sequence ID" value="Bra033377.1-P"/>
    <property type="gene ID" value="Bra033377"/>
</dbReference>
<evidence type="ECO:0000256" key="2">
    <source>
        <dbReference type="ARBA" id="ARBA00023315"/>
    </source>
</evidence>
<dbReference type="CDD" id="cd04301">
    <property type="entry name" value="NAT_SF"/>
    <property type="match status" value="1"/>
</dbReference>
<dbReference type="GO" id="GO:0004596">
    <property type="term" value="F:protein-N-terminal amino-acid acetyltransferase activity"/>
    <property type="evidence" value="ECO:0000318"/>
    <property type="project" value="GO_Central"/>
</dbReference>
<evidence type="ECO:0000313" key="6">
    <source>
        <dbReference type="Proteomes" id="UP000011750"/>
    </source>
</evidence>
<dbReference type="SUPFAM" id="SSF55729">
    <property type="entry name" value="Acyl-CoA N-acyltransferases (Nat)"/>
    <property type="match status" value="1"/>
</dbReference>
<dbReference type="OMA" id="DAHDMRK"/>
<dbReference type="AlphaFoldDB" id="M4EX42"/>
<evidence type="ECO:0000256" key="3">
    <source>
        <dbReference type="ARBA" id="ARBA00025786"/>
    </source>
</evidence>
<keyword evidence="6" id="KW-1185">Reference proteome</keyword>
<dbReference type="FunCoup" id="M4EX42">
    <property type="interactions" value="3744"/>
</dbReference>
<evidence type="ECO:0000259" key="4">
    <source>
        <dbReference type="PROSITE" id="PS51186"/>
    </source>
</evidence>
<dbReference type="GO" id="GO:0032956">
    <property type="term" value="P:regulation of actin cytoskeleton organization"/>
    <property type="evidence" value="ECO:0000318"/>
    <property type="project" value="GO_Central"/>
</dbReference>
<dbReference type="InterPro" id="IPR016181">
    <property type="entry name" value="Acyl_CoA_acyltransferase"/>
</dbReference>
<proteinExistence type="inferred from homology"/>
<protein>
    <recommendedName>
        <fullName evidence="4">N-acetyltransferase domain-containing protein</fullName>
    </recommendedName>
</protein>
<dbReference type="HOGENOM" id="CLU_984668_0_0_1"/>
<organism evidence="5 6">
    <name type="scientific">Brassica campestris</name>
    <name type="common">Field mustard</name>
    <dbReference type="NCBI Taxonomy" id="3711"/>
    <lineage>
        <taxon>Eukaryota</taxon>
        <taxon>Viridiplantae</taxon>
        <taxon>Streptophyta</taxon>
        <taxon>Embryophyta</taxon>
        <taxon>Tracheophyta</taxon>
        <taxon>Spermatophyta</taxon>
        <taxon>Magnoliopsida</taxon>
        <taxon>eudicotyledons</taxon>
        <taxon>Gunneridae</taxon>
        <taxon>Pentapetalae</taxon>
        <taxon>rosids</taxon>
        <taxon>malvids</taxon>
        <taxon>Brassicales</taxon>
        <taxon>Brassicaceae</taxon>
        <taxon>Brassiceae</taxon>
        <taxon>Brassica</taxon>
    </lineage>
</organism>
<reference evidence="5 6" key="2">
    <citation type="journal article" date="2018" name="Hortic Res">
        <title>Improved Brassica rapa reference genome by single-molecule sequencing and chromosome conformation capture technologies.</title>
        <authorList>
            <person name="Zhang L."/>
            <person name="Cai X."/>
            <person name="Wu J."/>
            <person name="Liu M."/>
            <person name="Grob S."/>
            <person name="Cheng F."/>
            <person name="Liang J."/>
            <person name="Cai C."/>
            <person name="Liu Z."/>
            <person name="Liu B."/>
            <person name="Wang F."/>
            <person name="Li S."/>
            <person name="Liu F."/>
            <person name="Li X."/>
            <person name="Cheng L."/>
            <person name="Yang W."/>
            <person name="Li M.H."/>
            <person name="Grossniklaus U."/>
            <person name="Zheng H."/>
            <person name="Wang X."/>
        </authorList>
    </citation>
    <scope>NUCLEOTIDE SEQUENCE [LARGE SCALE GENOMIC DNA]</scope>
    <source>
        <strain evidence="5 6">cv. Chiifu-401-42</strain>
    </source>
</reference>
<dbReference type="Pfam" id="PF00583">
    <property type="entry name" value="Acetyltransf_1"/>
    <property type="match status" value="1"/>
</dbReference>
<reference evidence="5" key="3">
    <citation type="submission" date="2023-03" db="UniProtKB">
        <authorList>
            <consortium name="EnsemblPlants"/>
        </authorList>
    </citation>
    <scope>IDENTIFICATION</scope>
    <source>
        <strain evidence="5">cv. Chiifu-401-42</strain>
    </source>
</reference>
<feature type="domain" description="N-acetyltransferase" evidence="4">
    <location>
        <begin position="111"/>
        <end position="260"/>
    </location>
</feature>
<keyword evidence="1" id="KW-0808">Transferase</keyword>
<dbReference type="eggNOG" id="KOG3234">
    <property type="taxonomic scope" value="Eukaryota"/>
</dbReference>
<dbReference type="InterPro" id="IPR007011">
    <property type="entry name" value="LEA_SMP_dom"/>
</dbReference>
<dbReference type="InterPro" id="IPR051646">
    <property type="entry name" value="NatB_acetyltransferase_subunit"/>
</dbReference>
<comment type="similarity">
    <text evidence="3">Belongs to the acetyltransferase family. ARD1 subfamily.</text>
</comment>
<dbReference type="STRING" id="51351.M4EX42"/>
<dbReference type="PROSITE" id="PS51186">
    <property type="entry name" value="GNAT"/>
    <property type="match status" value="1"/>
</dbReference>
<dbReference type="SMR" id="M4EX42"/>
<accession>M4EX42</accession>
<name>M4EX42_BRACM</name>
<keyword evidence="2" id="KW-0012">Acyltransferase</keyword>
<dbReference type="Gene3D" id="3.40.630.30">
    <property type="match status" value="1"/>
</dbReference>
<dbReference type="PANTHER" id="PTHR45910">
    <property type="entry name" value="N-ALPHA-ACETYLTRANSFERASE 20"/>
    <property type="match status" value="1"/>
</dbReference>
<dbReference type="PANTHER" id="PTHR45910:SF1">
    <property type="entry name" value="N-ALPHA-ACETYLTRANSFERASE 20"/>
    <property type="match status" value="1"/>
</dbReference>
<evidence type="ECO:0000256" key="1">
    <source>
        <dbReference type="ARBA" id="ARBA00022679"/>
    </source>
</evidence>
<dbReference type="Proteomes" id="UP000011750">
    <property type="component" value="Chromosome A10"/>
</dbReference>
<dbReference type="Gramene" id="Bra033377.1">
    <property type="protein sequence ID" value="Bra033377.1-P"/>
    <property type="gene ID" value="Bra033377"/>
</dbReference>
<dbReference type="FunFam" id="3.40.630.30:FF:000034">
    <property type="entry name" value="N-alpha-acetyltransferase 20"/>
    <property type="match status" value="1"/>
</dbReference>
<dbReference type="Pfam" id="PF04927">
    <property type="entry name" value="SMP"/>
    <property type="match status" value="1"/>
</dbReference>
<dbReference type="InterPro" id="IPR000182">
    <property type="entry name" value="GNAT_dom"/>
</dbReference>
<evidence type="ECO:0000313" key="5">
    <source>
        <dbReference type="EnsemblPlants" id="Bra033377.1-P"/>
    </source>
</evidence>